<evidence type="ECO:0000313" key="7">
    <source>
        <dbReference type="EMBL" id="ELT89458.1"/>
    </source>
</evidence>
<dbReference type="PROSITE" id="PS50268">
    <property type="entry name" value="CADHERIN_2"/>
    <property type="match status" value="1"/>
</dbReference>
<evidence type="ECO:0000256" key="5">
    <source>
        <dbReference type="SAM" id="Phobius"/>
    </source>
</evidence>
<feature type="region of interest" description="Disordered" evidence="4">
    <location>
        <begin position="1040"/>
        <end position="1059"/>
    </location>
</feature>
<dbReference type="PANTHER" id="PTHR24026:SF126">
    <property type="entry name" value="PROTOCADHERIN FAT 4"/>
    <property type="match status" value="1"/>
</dbReference>
<dbReference type="OrthoDB" id="6104102at2759"/>
<dbReference type="EMBL" id="KB311344">
    <property type="protein sequence ID" value="ELT89458.1"/>
    <property type="molecule type" value="Genomic_DNA"/>
</dbReference>
<accession>R7T7Q1</accession>
<evidence type="ECO:0000259" key="6">
    <source>
        <dbReference type="PROSITE" id="PS50268"/>
    </source>
</evidence>
<evidence type="ECO:0000256" key="4">
    <source>
        <dbReference type="SAM" id="MobiDB-lite"/>
    </source>
</evidence>
<keyword evidence="9" id="KW-1185">Reference proteome</keyword>
<dbReference type="EnsemblMetazoa" id="CapteT188840">
    <property type="protein sequence ID" value="CapteP188840"/>
    <property type="gene ID" value="CapteG188840"/>
</dbReference>
<feature type="domain" description="Cadherin" evidence="6">
    <location>
        <begin position="845"/>
        <end position="954"/>
    </location>
</feature>
<evidence type="ECO:0000313" key="9">
    <source>
        <dbReference type="Proteomes" id="UP000014760"/>
    </source>
</evidence>
<gene>
    <name evidence="7" type="ORF">CAPTEDRAFT_188840</name>
</gene>
<keyword evidence="1 5" id="KW-0812">Transmembrane</keyword>
<dbReference type="InterPro" id="IPR002126">
    <property type="entry name" value="Cadherin-like_dom"/>
</dbReference>
<evidence type="ECO:0000256" key="3">
    <source>
        <dbReference type="PROSITE-ProRule" id="PRU00043"/>
    </source>
</evidence>
<dbReference type="SUPFAM" id="SSF49313">
    <property type="entry name" value="Cadherin-like"/>
    <property type="match status" value="1"/>
</dbReference>
<proteinExistence type="predicted"/>
<evidence type="ECO:0000256" key="2">
    <source>
        <dbReference type="ARBA" id="ARBA00022989"/>
    </source>
</evidence>
<evidence type="ECO:0000313" key="8">
    <source>
        <dbReference type="EnsemblMetazoa" id="CapteP188840"/>
    </source>
</evidence>
<evidence type="ECO:0000256" key="1">
    <source>
        <dbReference type="ARBA" id="ARBA00022692"/>
    </source>
</evidence>
<dbReference type="PANTHER" id="PTHR24026">
    <property type="entry name" value="FAT ATYPICAL CADHERIN-RELATED"/>
    <property type="match status" value="1"/>
</dbReference>
<dbReference type="GO" id="GO:0005886">
    <property type="term" value="C:plasma membrane"/>
    <property type="evidence" value="ECO:0007669"/>
    <property type="project" value="UniProtKB-SubCell"/>
</dbReference>
<dbReference type="HOGENOM" id="CLU_289549_0_0_1"/>
<keyword evidence="5" id="KW-0472">Membrane</keyword>
<protein>
    <recommendedName>
        <fullName evidence="6">Cadherin domain-containing protein</fullName>
    </recommendedName>
</protein>
<dbReference type="EMBL" id="AMQN01014840">
    <property type="status" value="NOT_ANNOTATED_CDS"/>
    <property type="molecule type" value="Genomic_DNA"/>
</dbReference>
<dbReference type="Gene3D" id="2.60.40.60">
    <property type="entry name" value="Cadherins"/>
    <property type="match status" value="1"/>
</dbReference>
<dbReference type="CDD" id="cd11304">
    <property type="entry name" value="Cadherin_repeat"/>
    <property type="match status" value="1"/>
</dbReference>
<reference evidence="8" key="3">
    <citation type="submission" date="2015-06" db="UniProtKB">
        <authorList>
            <consortium name="EnsemblMetazoa"/>
        </authorList>
    </citation>
    <scope>IDENTIFICATION</scope>
</reference>
<reference evidence="9" key="1">
    <citation type="submission" date="2012-12" db="EMBL/GenBank/DDBJ databases">
        <authorList>
            <person name="Hellsten U."/>
            <person name="Grimwood J."/>
            <person name="Chapman J.A."/>
            <person name="Shapiro H."/>
            <person name="Aerts A."/>
            <person name="Otillar R.P."/>
            <person name="Terry A.Y."/>
            <person name="Boore J.L."/>
            <person name="Simakov O."/>
            <person name="Marletaz F."/>
            <person name="Cho S.-J."/>
            <person name="Edsinger-Gonzales E."/>
            <person name="Havlak P."/>
            <person name="Kuo D.-H."/>
            <person name="Larsson T."/>
            <person name="Lv J."/>
            <person name="Arendt D."/>
            <person name="Savage R."/>
            <person name="Osoegawa K."/>
            <person name="de Jong P."/>
            <person name="Lindberg D.R."/>
            <person name="Seaver E.C."/>
            <person name="Weisblat D.A."/>
            <person name="Putnam N.H."/>
            <person name="Grigoriev I.V."/>
            <person name="Rokhsar D.S."/>
        </authorList>
    </citation>
    <scope>NUCLEOTIDE SEQUENCE</scope>
    <source>
        <strain evidence="9">I ESC-2004</strain>
    </source>
</reference>
<name>R7T7Q1_CAPTE</name>
<dbReference type="AlphaFoldDB" id="R7T7Q1"/>
<dbReference type="GO" id="GO:0007156">
    <property type="term" value="P:homophilic cell adhesion via plasma membrane adhesion molecules"/>
    <property type="evidence" value="ECO:0007669"/>
    <property type="project" value="InterPro"/>
</dbReference>
<dbReference type="GO" id="GO:0005509">
    <property type="term" value="F:calcium ion binding"/>
    <property type="evidence" value="ECO:0007669"/>
    <property type="project" value="UniProtKB-UniRule"/>
</dbReference>
<dbReference type="Proteomes" id="UP000014760">
    <property type="component" value="Unassembled WGS sequence"/>
</dbReference>
<dbReference type="InterPro" id="IPR015919">
    <property type="entry name" value="Cadherin-like_sf"/>
</dbReference>
<keyword evidence="3" id="KW-0106">Calcium</keyword>
<organism evidence="7">
    <name type="scientific">Capitella teleta</name>
    <name type="common">Polychaete worm</name>
    <dbReference type="NCBI Taxonomy" id="283909"/>
    <lineage>
        <taxon>Eukaryota</taxon>
        <taxon>Metazoa</taxon>
        <taxon>Spiralia</taxon>
        <taxon>Lophotrochozoa</taxon>
        <taxon>Annelida</taxon>
        <taxon>Polychaeta</taxon>
        <taxon>Sedentaria</taxon>
        <taxon>Scolecida</taxon>
        <taxon>Capitellidae</taxon>
        <taxon>Capitella</taxon>
    </lineage>
</organism>
<reference evidence="7 9" key="2">
    <citation type="journal article" date="2013" name="Nature">
        <title>Insights into bilaterian evolution from three spiralian genomes.</title>
        <authorList>
            <person name="Simakov O."/>
            <person name="Marletaz F."/>
            <person name="Cho S.J."/>
            <person name="Edsinger-Gonzales E."/>
            <person name="Havlak P."/>
            <person name="Hellsten U."/>
            <person name="Kuo D.H."/>
            <person name="Larsson T."/>
            <person name="Lv J."/>
            <person name="Arendt D."/>
            <person name="Savage R."/>
            <person name="Osoegawa K."/>
            <person name="de Jong P."/>
            <person name="Grimwood J."/>
            <person name="Chapman J.A."/>
            <person name="Shapiro H."/>
            <person name="Aerts A."/>
            <person name="Otillar R.P."/>
            <person name="Terry A.Y."/>
            <person name="Boore J.L."/>
            <person name="Grigoriev I.V."/>
            <person name="Lindberg D.R."/>
            <person name="Seaver E.C."/>
            <person name="Weisblat D.A."/>
            <person name="Putnam N.H."/>
            <person name="Rokhsar D.S."/>
        </authorList>
    </citation>
    <scope>NUCLEOTIDE SEQUENCE</scope>
    <source>
        <strain evidence="7 9">I ESC-2004</strain>
    </source>
</reference>
<sequence>MPRRKLKDNTKKEFPVNYIILRGFGLESEELTAQLFCLYQVLKWLSEKVEWVLNLFSSIDVKRPSGHTAMNEYVTALLLVLRCTTVLYCDAGMSHMLNKHIYAHDKLGNDIEQRASSPNCSSQHPGAVATKWSFGCCGVISTWEVKAAASGEVQLQVWDVFDEIDRQAMMVGANDVKVDVSAGESVRFDIDVADQIPVRPGNAIGWRSFTSDTIYYSEGCDTCTLDYFLEDLTTKTPDTYALWETHQFKGSGQSIGQSREYAVKAHVHQGAIPTMPNVPSITMVLHSDYIGFPFFFVDYWDDNEMDEVSVSLVSVQPDTQIFDVHGASGRIRAMSSLASAEPEYTLTLEVTDGCLSSRADLIIKVRLPPVEGICNQGTEYGILDMALSPMITDASVRTAVLVTHPYWQFDCCGVISSYEIVVAEEGDIELQIWQVTDIDQRMAEMIGFSSHHVVPDGDNPVIVEVAEEDRIQLKEGYAIGWLSRGSKDLVKYAEACDSCTLDYFIEEVRPNMRPIFYNPGLEHSFASEGYVVDKERAYAVRAIVEPGPLPRFENLPDSITVEYDAKVGDLIYALEYTKTNAVKLSPTSGASNRFTLDSSNGRLELAEEFVEEDDSFDVSFEISDGCQSSTATLKIEVTRPPQKGVCYPKDEIGTSDINIQSEIDTASRSAYVVTDMKWTIDCNGILTGWELRVGEDCDIELQVWGDVDLLAKRARLKSTSTHHVPKSDSEPHVIELPRDQQVPITKGDVIGWYLQYVRYTGKMSMFFVSPKRRLGGKKDTLLHSEGCRSCTNSYLVEAVGLFSPFAPGDLFTFSNDGYDIGISKDFAIKAVVSSGSAPQFTGMPTTVDVILSILDNSSSSALLTVQAVDDDINDVISYSLVSISPQADIFALNSSSGVLTIEAGAYASAAYELDIRGTDGAYSTLYKLRVRLEGDEQDDDEDDVTKEPIGAPSAGFFQTLPGYIVLGVVGLLVMGAIVAGIAVCLVKNKKSRAKESKKYIQREPSTMTDVVVNDSKFATAPANQTAPPDQPEMQREMTVLPPERASPTPLIVKPTAVHA</sequence>
<feature type="transmembrane region" description="Helical" evidence="5">
    <location>
        <begin position="963"/>
        <end position="986"/>
    </location>
</feature>
<keyword evidence="2 5" id="KW-1133">Transmembrane helix</keyword>